<reference evidence="2" key="1">
    <citation type="journal article" date="2002" name="Science">
        <title>The draft genome of Ciona intestinalis: insights into chordate and vertebrate origins.</title>
        <authorList>
            <person name="Dehal P."/>
            <person name="Satou Y."/>
            <person name="Campbell R.K."/>
            <person name="Chapman J."/>
            <person name="Degnan B."/>
            <person name="De Tomaso A."/>
            <person name="Davidson B."/>
            <person name="Di Gregorio A."/>
            <person name="Gelpke M."/>
            <person name="Goodstein D.M."/>
            <person name="Harafuji N."/>
            <person name="Hastings K.E."/>
            <person name="Ho I."/>
            <person name="Hotta K."/>
            <person name="Huang W."/>
            <person name="Kawashima T."/>
            <person name="Lemaire P."/>
            <person name="Martinez D."/>
            <person name="Meinertzhagen I.A."/>
            <person name="Necula S."/>
            <person name="Nonaka M."/>
            <person name="Putnam N."/>
            <person name="Rash S."/>
            <person name="Saiga H."/>
            <person name="Satake M."/>
            <person name="Terry A."/>
            <person name="Yamada L."/>
            <person name="Wang H.G."/>
            <person name="Awazu S."/>
            <person name="Azumi K."/>
            <person name="Boore J."/>
            <person name="Branno M."/>
            <person name="Chin-Bow S."/>
            <person name="DeSantis R."/>
            <person name="Doyle S."/>
            <person name="Francino P."/>
            <person name="Keys D.N."/>
            <person name="Haga S."/>
            <person name="Hayashi H."/>
            <person name="Hino K."/>
            <person name="Imai K.S."/>
            <person name="Inaba K."/>
            <person name="Kano S."/>
            <person name="Kobayashi K."/>
            <person name="Kobayashi M."/>
            <person name="Lee B.I."/>
            <person name="Makabe K.W."/>
            <person name="Manohar C."/>
            <person name="Matassi G."/>
            <person name="Medina M."/>
            <person name="Mochizuki Y."/>
            <person name="Mount S."/>
            <person name="Morishita T."/>
            <person name="Miura S."/>
            <person name="Nakayama A."/>
            <person name="Nishizaka S."/>
            <person name="Nomoto H."/>
            <person name="Ohta F."/>
            <person name="Oishi K."/>
            <person name="Rigoutsos I."/>
            <person name="Sano M."/>
            <person name="Sasaki A."/>
            <person name="Sasakura Y."/>
            <person name="Shoguchi E."/>
            <person name="Shin-i T."/>
            <person name="Spagnuolo A."/>
            <person name="Stainier D."/>
            <person name="Suzuki M.M."/>
            <person name="Tassy O."/>
            <person name="Takatori N."/>
            <person name="Tokuoka M."/>
            <person name="Yagi K."/>
            <person name="Yoshizaki F."/>
            <person name="Wada S."/>
            <person name="Zhang C."/>
            <person name="Hyatt P.D."/>
            <person name="Larimer F."/>
            <person name="Detter C."/>
            <person name="Doggett N."/>
            <person name="Glavina T."/>
            <person name="Hawkins T."/>
            <person name="Richardson P."/>
            <person name="Lucas S."/>
            <person name="Kohara Y."/>
            <person name="Levine M."/>
            <person name="Satoh N."/>
            <person name="Rokhsar D.S."/>
        </authorList>
    </citation>
    <scope>NUCLEOTIDE SEQUENCE [LARGE SCALE GENOMIC DNA]</scope>
</reference>
<dbReference type="InterPro" id="IPR039991">
    <property type="entry name" value="SHOC1"/>
</dbReference>
<dbReference type="InParanoid" id="F6YWS6"/>
<sequence>MCKKAKLSSFVDEQSDLSDRSWLHSTANESELFLINIPAVNAFNAQLMLKYFNVQQICNMNMEELSNNFSWIPNRLLKDIWMSLNSKLPSSMTTQCEEVMNLTQYKPVDRSNYDDVSNVMEQAKIKLNQYVNSSHSSDEKETYYNEYFNQTQDISHKPPVTFGKRGFSANVETNGNCSQYLQNLVVPPVNYDRGINATPSSGSSGSLHVGIARPFQQAHNLLKHDIQEVDNCKRFSQTAIMTPHAKRKMLTYERVPGSKGGQTRLTFY</sequence>
<accession>F6YWS6</accession>
<dbReference type="Ensembl" id="ENSCINT00000024806.2">
    <property type="protein sequence ID" value="ENSCINP00000024560.2"/>
    <property type="gene ID" value="ENSCING00000013357.2"/>
</dbReference>
<dbReference type="PANTHER" id="PTHR35668">
    <property type="entry name" value="PROTEIN SHORTAGE IN CHIASMATA 1 ORTHOLOG"/>
    <property type="match status" value="1"/>
</dbReference>
<evidence type="ECO:0000313" key="1">
    <source>
        <dbReference type="Ensembl" id="ENSCINP00000024560.2"/>
    </source>
</evidence>
<dbReference type="Proteomes" id="UP000008144">
    <property type="component" value="Chromosome 8"/>
</dbReference>
<dbReference type="GO" id="GO:0016887">
    <property type="term" value="F:ATP hydrolysis activity"/>
    <property type="evidence" value="ECO:0007669"/>
    <property type="project" value="InterPro"/>
</dbReference>
<dbReference type="EMBL" id="EAAA01002575">
    <property type="status" value="NOT_ANNOTATED_CDS"/>
    <property type="molecule type" value="Genomic_DNA"/>
</dbReference>
<proteinExistence type="predicted"/>
<dbReference type="AlphaFoldDB" id="F6YWS6"/>
<name>F6YWS6_CIOIN</name>
<dbReference type="GO" id="GO:0000712">
    <property type="term" value="P:resolution of meiotic recombination intermediates"/>
    <property type="evidence" value="ECO:0007669"/>
    <property type="project" value="InterPro"/>
</dbReference>
<dbReference type="GeneTree" id="ENSGT00530000067428"/>
<evidence type="ECO:0000313" key="2">
    <source>
        <dbReference type="Proteomes" id="UP000008144"/>
    </source>
</evidence>
<keyword evidence="2" id="KW-1185">Reference proteome</keyword>
<reference evidence="1" key="3">
    <citation type="submission" date="2025-08" db="UniProtKB">
        <authorList>
            <consortium name="Ensembl"/>
        </authorList>
    </citation>
    <scope>IDENTIFICATION</scope>
</reference>
<dbReference type="PANTHER" id="PTHR35668:SF1">
    <property type="entry name" value="PROTEIN SHORTAGE IN CHIASMATA 1 ORTHOLOG"/>
    <property type="match status" value="1"/>
</dbReference>
<reference evidence="1" key="4">
    <citation type="submission" date="2025-09" db="UniProtKB">
        <authorList>
            <consortium name="Ensembl"/>
        </authorList>
    </citation>
    <scope>IDENTIFICATION</scope>
</reference>
<dbReference type="GO" id="GO:0000794">
    <property type="term" value="C:condensed nuclear chromosome"/>
    <property type="evidence" value="ECO:0007669"/>
    <property type="project" value="InterPro"/>
</dbReference>
<dbReference type="HOGENOM" id="CLU_1038106_0_0_1"/>
<organism evidence="1 2">
    <name type="scientific">Ciona intestinalis</name>
    <name type="common">Transparent sea squirt</name>
    <name type="synonym">Ascidia intestinalis</name>
    <dbReference type="NCBI Taxonomy" id="7719"/>
    <lineage>
        <taxon>Eukaryota</taxon>
        <taxon>Metazoa</taxon>
        <taxon>Chordata</taxon>
        <taxon>Tunicata</taxon>
        <taxon>Ascidiacea</taxon>
        <taxon>Phlebobranchia</taxon>
        <taxon>Cionidae</taxon>
        <taxon>Ciona</taxon>
    </lineage>
</organism>
<reference evidence="1" key="2">
    <citation type="journal article" date="2008" name="Genome Biol.">
        <title>Improved genome assembly and evidence-based global gene model set for the chordate Ciona intestinalis: new insight into intron and operon populations.</title>
        <authorList>
            <person name="Satou Y."/>
            <person name="Mineta K."/>
            <person name="Ogasawara M."/>
            <person name="Sasakura Y."/>
            <person name="Shoguchi E."/>
            <person name="Ueno K."/>
            <person name="Yamada L."/>
            <person name="Matsumoto J."/>
            <person name="Wasserscheid J."/>
            <person name="Dewar K."/>
            <person name="Wiley G.B."/>
            <person name="Macmil S.L."/>
            <person name="Roe B.A."/>
            <person name="Zeller R.W."/>
            <person name="Hastings K.E."/>
            <person name="Lemaire P."/>
            <person name="Lindquist E."/>
            <person name="Endo T."/>
            <person name="Hotta K."/>
            <person name="Inaba K."/>
        </authorList>
    </citation>
    <scope>NUCLEOTIDE SEQUENCE [LARGE SCALE GENOMIC DNA]</scope>
    <source>
        <strain evidence="1">wild type</strain>
    </source>
</reference>
<protein>
    <submittedName>
        <fullName evidence="1">Uncharacterized protein</fullName>
    </submittedName>
</protein>